<dbReference type="InterPro" id="IPR002893">
    <property type="entry name" value="Znf_MYND"/>
</dbReference>
<accession>A0A813DCR4</accession>
<dbReference type="Proteomes" id="UP000654075">
    <property type="component" value="Unassembled WGS sequence"/>
</dbReference>
<keyword evidence="1" id="KW-0479">Metal-binding</keyword>
<evidence type="ECO:0000256" key="4">
    <source>
        <dbReference type="PROSITE-ProRule" id="PRU00134"/>
    </source>
</evidence>
<dbReference type="PROSITE" id="PS50865">
    <property type="entry name" value="ZF_MYND_2"/>
    <property type="match status" value="1"/>
</dbReference>
<protein>
    <recommendedName>
        <fullName evidence="5">MYND-type domain-containing protein</fullName>
    </recommendedName>
</protein>
<gene>
    <name evidence="6" type="ORF">PGLA1383_LOCUS2946</name>
</gene>
<dbReference type="Pfam" id="PF01753">
    <property type="entry name" value="zf-MYND"/>
    <property type="match status" value="1"/>
</dbReference>
<dbReference type="AlphaFoldDB" id="A0A813DCR4"/>
<evidence type="ECO:0000256" key="3">
    <source>
        <dbReference type="ARBA" id="ARBA00022833"/>
    </source>
</evidence>
<dbReference type="EMBL" id="CAJNNV010000970">
    <property type="protein sequence ID" value="CAE8584002.1"/>
    <property type="molecule type" value="Genomic_DNA"/>
</dbReference>
<evidence type="ECO:0000256" key="2">
    <source>
        <dbReference type="ARBA" id="ARBA00022771"/>
    </source>
</evidence>
<comment type="caution">
    <text evidence="6">The sequence shown here is derived from an EMBL/GenBank/DDBJ whole genome shotgun (WGS) entry which is preliminary data.</text>
</comment>
<keyword evidence="2 4" id="KW-0863">Zinc-finger</keyword>
<name>A0A813DCR4_POLGL</name>
<reference evidence="6" key="1">
    <citation type="submission" date="2021-02" db="EMBL/GenBank/DDBJ databases">
        <authorList>
            <person name="Dougan E. K."/>
            <person name="Rhodes N."/>
            <person name="Thang M."/>
            <person name="Chan C."/>
        </authorList>
    </citation>
    <scope>NUCLEOTIDE SEQUENCE</scope>
</reference>
<evidence type="ECO:0000256" key="1">
    <source>
        <dbReference type="ARBA" id="ARBA00022723"/>
    </source>
</evidence>
<evidence type="ECO:0000313" key="7">
    <source>
        <dbReference type="Proteomes" id="UP000654075"/>
    </source>
</evidence>
<evidence type="ECO:0000313" key="6">
    <source>
        <dbReference type="EMBL" id="CAE8584002.1"/>
    </source>
</evidence>
<sequence length="222" mass="24621">MRSWIQVRPRLLQKQERLREEILGALPSSEWLAVHVRRTDKLEQCRSNRWTRGDLVSQIVGFCKSLGCKGVFLCSDDSAMKKDILSDLSHAGLRTAAYNALLSEGGPSHKDEGLDRRQNAEDVLLEVLLMSGCGALLSTYSNVSVAAIYFAEPGFRFFMFGDSPPGLPESRTSSCLQGRCAGCGSEQPPLRCSRCRGAFFCSRDCQRLAWPSHRLCCQPATV</sequence>
<feature type="domain" description="MYND-type" evidence="5">
    <location>
        <begin position="180"/>
        <end position="217"/>
    </location>
</feature>
<dbReference type="Gene3D" id="3.40.50.11350">
    <property type="match status" value="1"/>
</dbReference>
<dbReference type="SUPFAM" id="SSF144232">
    <property type="entry name" value="HIT/MYND zinc finger-like"/>
    <property type="match status" value="1"/>
</dbReference>
<keyword evidence="3" id="KW-0862">Zinc</keyword>
<dbReference type="GO" id="GO:0008270">
    <property type="term" value="F:zinc ion binding"/>
    <property type="evidence" value="ECO:0007669"/>
    <property type="project" value="UniProtKB-KW"/>
</dbReference>
<organism evidence="6 7">
    <name type="scientific">Polarella glacialis</name>
    <name type="common">Dinoflagellate</name>
    <dbReference type="NCBI Taxonomy" id="89957"/>
    <lineage>
        <taxon>Eukaryota</taxon>
        <taxon>Sar</taxon>
        <taxon>Alveolata</taxon>
        <taxon>Dinophyceae</taxon>
        <taxon>Suessiales</taxon>
        <taxon>Suessiaceae</taxon>
        <taxon>Polarella</taxon>
    </lineage>
</organism>
<dbReference type="OrthoDB" id="414669at2759"/>
<dbReference type="Gene3D" id="6.10.140.2220">
    <property type="match status" value="1"/>
</dbReference>
<keyword evidence="7" id="KW-1185">Reference proteome</keyword>
<proteinExistence type="predicted"/>
<evidence type="ECO:0000259" key="5">
    <source>
        <dbReference type="PROSITE" id="PS50865"/>
    </source>
</evidence>